<dbReference type="PANTHER" id="PTHR30619:SF1">
    <property type="entry name" value="RECOMBINATION PROTEIN 2"/>
    <property type="match status" value="1"/>
</dbReference>
<keyword evidence="3 6" id="KW-0812">Transmembrane</keyword>
<feature type="transmembrane region" description="Helical" evidence="6">
    <location>
        <begin position="309"/>
        <end position="327"/>
    </location>
</feature>
<evidence type="ECO:0000256" key="1">
    <source>
        <dbReference type="ARBA" id="ARBA00004651"/>
    </source>
</evidence>
<feature type="transmembrane region" description="Helical" evidence="6">
    <location>
        <begin position="333"/>
        <end position="350"/>
    </location>
</feature>
<evidence type="ECO:0000313" key="10">
    <source>
        <dbReference type="Proteomes" id="UP000698028"/>
    </source>
</evidence>
<dbReference type="PANTHER" id="PTHR30619">
    <property type="entry name" value="DNA INTERNALIZATION/COMPETENCE PROTEIN COMEC/REC2"/>
    <property type="match status" value="1"/>
</dbReference>
<gene>
    <name evidence="9" type="ORF">KTQ36_06480</name>
</gene>
<feature type="transmembrane region" description="Helical" evidence="6">
    <location>
        <begin position="89"/>
        <end position="106"/>
    </location>
</feature>
<evidence type="ECO:0000256" key="3">
    <source>
        <dbReference type="ARBA" id="ARBA00022692"/>
    </source>
</evidence>
<name>A0ABS6V5V5_9SPHN</name>
<evidence type="ECO:0000256" key="4">
    <source>
        <dbReference type="ARBA" id="ARBA00022989"/>
    </source>
</evidence>
<evidence type="ECO:0000259" key="7">
    <source>
        <dbReference type="Pfam" id="PF03772"/>
    </source>
</evidence>
<feature type="transmembrane region" description="Helical" evidence="6">
    <location>
        <begin position="536"/>
        <end position="554"/>
    </location>
</feature>
<dbReference type="EMBL" id="JAHVAH010000001">
    <property type="protein sequence ID" value="MBW0144940.1"/>
    <property type="molecule type" value="Genomic_DNA"/>
</dbReference>
<evidence type="ECO:0000256" key="2">
    <source>
        <dbReference type="ARBA" id="ARBA00022475"/>
    </source>
</evidence>
<feature type="transmembrane region" description="Helical" evidence="6">
    <location>
        <begin position="41"/>
        <end position="59"/>
    </location>
</feature>
<feature type="transmembrane region" description="Helical" evidence="6">
    <location>
        <begin position="271"/>
        <end position="297"/>
    </location>
</feature>
<reference evidence="9 10" key="1">
    <citation type="submission" date="2021-07" db="EMBL/GenBank/DDBJ databases">
        <title>The draft genome sequence of Sphingomicrobium sp. B8.</title>
        <authorList>
            <person name="Mu L."/>
        </authorList>
    </citation>
    <scope>NUCLEOTIDE SEQUENCE [LARGE SCALE GENOMIC DNA]</scope>
    <source>
        <strain evidence="9 10">B8</strain>
    </source>
</reference>
<keyword evidence="4 6" id="KW-1133">Transmembrane helix</keyword>
<evidence type="ECO:0000259" key="8">
    <source>
        <dbReference type="Pfam" id="PF13567"/>
    </source>
</evidence>
<keyword evidence="2" id="KW-1003">Cell membrane</keyword>
<dbReference type="NCBIfam" id="TIGR00360">
    <property type="entry name" value="ComEC_N-term"/>
    <property type="match status" value="1"/>
</dbReference>
<evidence type="ECO:0000313" key="9">
    <source>
        <dbReference type="EMBL" id="MBW0144940.1"/>
    </source>
</evidence>
<evidence type="ECO:0000256" key="5">
    <source>
        <dbReference type="ARBA" id="ARBA00023136"/>
    </source>
</evidence>
<feature type="transmembrane region" description="Helical" evidence="6">
    <location>
        <begin position="65"/>
        <end position="82"/>
    </location>
</feature>
<feature type="transmembrane region" description="Helical" evidence="6">
    <location>
        <begin position="470"/>
        <end position="495"/>
    </location>
</feature>
<dbReference type="InterPro" id="IPR052159">
    <property type="entry name" value="Competence_DNA_uptake"/>
</dbReference>
<protein>
    <submittedName>
        <fullName evidence="9">ComEC/Rec2 family competence protein</fullName>
    </submittedName>
</protein>
<dbReference type="InterPro" id="IPR004477">
    <property type="entry name" value="ComEC_N"/>
</dbReference>
<accession>A0ABS6V5V5</accession>
<keyword evidence="5 6" id="KW-0472">Membrane</keyword>
<comment type="caution">
    <text evidence="9">The sequence shown here is derived from an EMBL/GenBank/DDBJ whole genome shotgun (WGS) entry which is preliminary data.</text>
</comment>
<feature type="transmembrane region" description="Helical" evidence="6">
    <location>
        <begin position="417"/>
        <end position="437"/>
    </location>
</feature>
<keyword evidence="10" id="KW-1185">Reference proteome</keyword>
<feature type="transmembrane region" description="Helical" evidence="6">
    <location>
        <begin position="378"/>
        <end position="396"/>
    </location>
</feature>
<feature type="transmembrane region" description="Helical" evidence="6">
    <location>
        <begin position="507"/>
        <end position="529"/>
    </location>
</feature>
<feature type="domain" description="ComEC/Rec2-related protein" evidence="7">
    <location>
        <begin position="250"/>
        <end position="533"/>
    </location>
</feature>
<dbReference type="Pfam" id="PF13567">
    <property type="entry name" value="DUF4131"/>
    <property type="match status" value="1"/>
</dbReference>
<evidence type="ECO:0000256" key="6">
    <source>
        <dbReference type="SAM" id="Phobius"/>
    </source>
</evidence>
<feature type="transmembrane region" description="Helical" evidence="6">
    <location>
        <begin position="443"/>
        <end position="463"/>
    </location>
</feature>
<sequence>MDFGGAPNTDAAASLPGSQPSRLRLLGRQIDDFIEAERAQLPLWAVVAFAAGIGCWFWLPRSDQWMAVIGMAGAVAAVGVASEGRRRQVLVWGGLLFALGTGWIWLRSESVAAPVIERVMVETFEGEVERVEPLVAKGRVRLTLAPSDAVLPPRLRVSLREAQMVEGIGEGAVVRIRARLMPPPGPALPGAYDFSRKAWFAGIGGVGTALGDVAVVRSSPGGSLDKVRAALGAHVRERLPGEGDGTATALVTGDKNAVAAERADQMRRSGLAHLLAVSGLHIAAVVGAAMLISLRLLALSERLALRTNLVIVSAGVGALAGIGYTLLTGMQVPTVRACIAALLVLGGLAIGREALSLRLVAVGALIILLVRPESLVGASFQLSFAAVTSIIALHAHPRVRQLIGPREEGTVSRFGRGLLALAITGLIVEVTLMPLALYHFHKAGLYGVIANLVAIPLTTFVIMPMLALALLFDLVGLGAPFWWVAGISLDLLMWVAETASGAKGAVAMVPTMPTWAFAACILGGLWVFLWRHRVRWLGIFPIVIGLLTAAVQSAPDLLITEDGRHLAVVEDGQPVMLRSRSGDFIRDMLSEASGYDGNPTALDDSRFARSNGDACVARIEREGDQLDLLAIRSRDFILWSELVAACEAADIVVADRRLPEACTPRWLKLDRAALEETGGIAISLGHKRQVDTVHAVRTDHPWR</sequence>
<feature type="domain" description="DUF4131" evidence="8">
    <location>
        <begin position="41"/>
        <end position="208"/>
    </location>
</feature>
<dbReference type="Proteomes" id="UP000698028">
    <property type="component" value="Unassembled WGS sequence"/>
</dbReference>
<dbReference type="RefSeq" id="WP_218632887.1">
    <property type="nucleotide sequence ID" value="NZ_JAHVAH010000001.1"/>
</dbReference>
<dbReference type="Pfam" id="PF03772">
    <property type="entry name" value="Competence"/>
    <property type="match status" value="1"/>
</dbReference>
<dbReference type="InterPro" id="IPR025405">
    <property type="entry name" value="DUF4131"/>
</dbReference>
<proteinExistence type="predicted"/>
<feature type="transmembrane region" description="Helical" evidence="6">
    <location>
        <begin position="355"/>
        <end position="372"/>
    </location>
</feature>
<comment type="subcellular location">
    <subcellularLocation>
        <location evidence="1">Cell membrane</location>
        <topology evidence="1">Multi-pass membrane protein</topology>
    </subcellularLocation>
</comment>
<organism evidence="9 10">
    <name type="scientific">Sphingomicrobium clamense</name>
    <dbReference type="NCBI Taxonomy" id="2851013"/>
    <lineage>
        <taxon>Bacteria</taxon>
        <taxon>Pseudomonadati</taxon>
        <taxon>Pseudomonadota</taxon>
        <taxon>Alphaproteobacteria</taxon>
        <taxon>Sphingomonadales</taxon>
        <taxon>Sphingomonadaceae</taxon>
        <taxon>Sphingomicrobium</taxon>
    </lineage>
</organism>